<evidence type="ECO:0000256" key="5">
    <source>
        <dbReference type="ARBA" id="ARBA00022722"/>
    </source>
</evidence>
<comment type="similarity">
    <text evidence="2">Belongs to the ribonuclease III family.</text>
</comment>
<dbReference type="SMART" id="SM00358">
    <property type="entry name" value="DSRM"/>
    <property type="match status" value="1"/>
</dbReference>
<dbReference type="Gene3D" id="3.30.160.20">
    <property type="match status" value="1"/>
</dbReference>
<dbReference type="PANTHER" id="PTHR11207:SF0">
    <property type="entry name" value="RIBONUCLEASE 3"/>
    <property type="match status" value="1"/>
</dbReference>
<keyword evidence="13" id="KW-1185">Reference proteome</keyword>
<proteinExistence type="inferred from homology"/>
<gene>
    <name evidence="9" type="primary">rnc</name>
    <name evidence="12" type="ORF">CLV52_1486</name>
</gene>
<keyword evidence="3 9" id="KW-0698">rRNA processing</keyword>
<keyword evidence="4 9" id="KW-0507">mRNA processing</keyword>
<dbReference type="Proteomes" id="UP000295344">
    <property type="component" value="Unassembled WGS sequence"/>
</dbReference>
<dbReference type="GO" id="GO:0006364">
    <property type="term" value="P:rRNA processing"/>
    <property type="evidence" value="ECO:0007669"/>
    <property type="project" value="UniProtKB-UniRule"/>
</dbReference>
<name>A0A4R7FSR0_9MICO</name>
<dbReference type="InterPro" id="IPR014720">
    <property type="entry name" value="dsRBD_dom"/>
</dbReference>
<dbReference type="GO" id="GO:0006397">
    <property type="term" value="P:mRNA processing"/>
    <property type="evidence" value="ECO:0007669"/>
    <property type="project" value="UniProtKB-UniRule"/>
</dbReference>
<dbReference type="InterPro" id="IPR000999">
    <property type="entry name" value="RNase_III_dom"/>
</dbReference>
<feature type="active site" evidence="9">
    <location>
        <position position="120"/>
    </location>
</feature>
<dbReference type="InterPro" id="IPR036389">
    <property type="entry name" value="RNase_III_sf"/>
</dbReference>
<feature type="domain" description="RNase III" evidence="11">
    <location>
        <begin position="1"/>
        <end position="131"/>
    </location>
</feature>
<evidence type="ECO:0000256" key="2">
    <source>
        <dbReference type="ARBA" id="ARBA00010183"/>
    </source>
</evidence>
<comment type="cofactor">
    <cofactor evidence="9">
        <name>Mg(2+)</name>
        <dbReference type="ChEBI" id="CHEBI:18420"/>
    </cofactor>
</comment>
<reference evidence="12 13" key="1">
    <citation type="submission" date="2019-03" db="EMBL/GenBank/DDBJ databases">
        <title>Genomic Encyclopedia of Archaeal and Bacterial Type Strains, Phase II (KMG-II): from individual species to whole genera.</title>
        <authorList>
            <person name="Goeker M."/>
        </authorList>
    </citation>
    <scope>NUCLEOTIDE SEQUENCE [LARGE SCALE GENOMIC DNA]</scope>
    <source>
        <strain evidence="12 13">DSM 24782</strain>
    </source>
</reference>
<evidence type="ECO:0000256" key="1">
    <source>
        <dbReference type="ARBA" id="ARBA00000109"/>
    </source>
</evidence>
<keyword evidence="9" id="KW-0819">tRNA processing</keyword>
<feature type="active site" evidence="9">
    <location>
        <position position="48"/>
    </location>
</feature>
<keyword evidence="6 9" id="KW-0255">Endonuclease</keyword>
<dbReference type="InterPro" id="IPR011907">
    <property type="entry name" value="RNase_III"/>
</dbReference>
<dbReference type="SUPFAM" id="SSF54768">
    <property type="entry name" value="dsRNA-binding domain-like"/>
    <property type="match status" value="1"/>
</dbReference>
<dbReference type="PANTHER" id="PTHR11207">
    <property type="entry name" value="RIBONUCLEASE III"/>
    <property type="match status" value="1"/>
</dbReference>
<keyword evidence="9" id="KW-0699">rRNA-binding</keyword>
<comment type="function">
    <text evidence="9">Digests double-stranded RNA. Involved in the processing of primary rRNA transcript to yield the immediate precursors to the large and small rRNAs (23S and 16S). Processes some mRNAs, and tRNAs when they are encoded in the rRNA operon. Processes pre-crRNA and tracrRNA of type II CRISPR loci if present in the organism.</text>
</comment>
<feature type="binding site" evidence="9">
    <location>
        <position position="120"/>
    </location>
    <ligand>
        <name>Mg(2+)</name>
        <dbReference type="ChEBI" id="CHEBI:18420"/>
    </ligand>
</feature>
<dbReference type="GO" id="GO:0010468">
    <property type="term" value="P:regulation of gene expression"/>
    <property type="evidence" value="ECO:0007669"/>
    <property type="project" value="TreeGrafter"/>
</dbReference>
<dbReference type="OrthoDB" id="9805026at2"/>
<keyword evidence="9" id="KW-0460">Magnesium</keyword>
<dbReference type="GO" id="GO:0005737">
    <property type="term" value="C:cytoplasm"/>
    <property type="evidence" value="ECO:0007669"/>
    <property type="project" value="UniProtKB-SubCell"/>
</dbReference>
<keyword evidence="9" id="KW-0479">Metal-binding</keyword>
<organism evidence="12 13">
    <name type="scientific">Amnibacterium kyonggiense</name>
    <dbReference type="NCBI Taxonomy" id="595671"/>
    <lineage>
        <taxon>Bacteria</taxon>
        <taxon>Bacillati</taxon>
        <taxon>Actinomycetota</taxon>
        <taxon>Actinomycetes</taxon>
        <taxon>Micrococcales</taxon>
        <taxon>Microbacteriaceae</taxon>
        <taxon>Amnibacterium</taxon>
    </lineage>
</organism>
<sequence length="226" mass="23690">MGAHDRADLVAALGVAIDPQLLETALTHRSYAYEHGTADNERFEFLGDSVLGRAVTAMLFERYPDDDEGALAKRRAGLVSTVALASIARTLRLGEHIRLGRGEVLTRGAEKPSILADAVEAIIGAAFLSVGSEEAEALVLRLVQPLVDDPASTGAITDPKTALQEAAASRHAPAPVYDVTGEGPEHARIFTATVTVGELVSASGTGTSKKQAEVAAAWEAFRALHA</sequence>
<feature type="binding site" evidence="9">
    <location>
        <position position="117"/>
    </location>
    <ligand>
        <name>Mg(2+)</name>
        <dbReference type="ChEBI" id="CHEBI:18420"/>
    </ligand>
</feature>
<keyword evidence="7 9" id="KW-0378">Hydrolase</keyword>
<dbReference type="EMBL" id="SOAM01000001">
    <property type="protein sequence ID" value="TDS80915.1"/>
    <property type="molecule type" value="Genomic_DNA"/>
</dbReference>
<dbReference type="GO" id="GO:0003725">
    <property type="term" value="F:double-stranded RNA binding"/>
    <property type="evidence" value="ECO:0007669"/>
    <property type="project" value="TreeGrafter"/>
</dbReference>
<dbReference type="HAMAP" id="MF_00104">
    <property type="entry name" value="RNase_III"/>
    <property type="match status" value="1"/>
</dbReference>
<dbReference type="CDD" id="cd10845">
    <property type="entry name" value="DSRM_RNAse_III_family"/>
    <property type="match status" value="1"/>
</dbReference>
<dbReference type="GO" id="GO:0046872">
    <property type="term" value="F:metal ion binding"/>
    <property type="evidence" value="ECO:0007669"/>
    <property type="project" value="UniProtKB-KW"/>
</dbReference>
<evidence type="ECO:0000313" key="12">
    <source>
        <dbReference type="EMBL" id="TDS80915.1"/>
    </source>
</evidence>
<evidence type="ECO:0000256" key="9">
    <source>
        <dbReference type="HAMAP-Rule" id="MF_00104"/>
    </source>
</evidence>
<comment type="catalytic activity">
    <reaction evidence="1 9">
        <text>Endonucleolytic cleavage to 5'-phosphomonoester.</text>
        <dbReference type="EC" id="3.1.26.3"/>
    </reaction>
</comment>
<feature type="binding site" evidence="9">
    <location>
        <position position="44"/>
    </location>
    <ligand>
        <name>Mg(2+)</name>
        <dbReference type="ChEBI" id="CHEBI:18420"/>
    </ligand>
</feature>
<comment type="subunit">
    <text evidence="9">Homodimer.</text>
</comment>
<dbReference type="PROSITE" id="PS50142">
    <property type="entry name" value="RNASE_3_2"/>
    <property type="match status" value="1"/>
</dbReference>
<dbReference type="Pfam" id="PF14622">
    <property type="entry name" value="Ribonucleas_3_3"/>
    <property type="match status" value="1"/>
</dbReference>
<evidence type="ECO:0000256" key="3">
    <source>
        <dbReference type="ARBA" id="ARBA00022552"/>
    </source>
</evidence>
<evidence type="ECO:0000256" key="4">
    <source>
        <dbReference type="ARBA" id="ARBA00022664"/>
    </source>
</evidence>
<evidence type="ECO:0000256" key="8">
    <source>
        <dbReference type="ARBA" id="ARBA00022884"/>
    </source>
</evidence>
<dbReference type="PROSITE" id="PS00517">
    <property type="entry name" value="RNASE_3_1"/>
    <property type="match status" value="1"/>
</dbReference>
<protein>
    <recommendedName>
        <fullName evidence="9">Ribonuclease 3</fullName>
        <ecNumber evidence="9">3.1.26.3</ecNumber>
    </recommendedName>
    <alternativeName>
        <fullName evidence="9">Ribonuclease III</fullName>
        <shortName evidence="9">RNase III</shortName>
    </alternativeName>
</protein>
<dbReference type="SMART" id="SM00535">
    <property type="entry name" value="RIBOc"/>
    <property type="match status" value="1"/>
</dbReference>
<dbReference type="CDD" id="cd00593">
    <property type="entry name" value="RIBOc"/>
    <property type="match status" value="1"/>
</dbReference>
<feature type="domain" description="DRBM" evidence="10">
    <location>
        <begin position="158"/>
        <end position="226"/>
    </location>
</feature>
<comment type="subcellular location">
    <subcellularLocation>
        <location evidence="9">Cytoplasm</location>
    </subcellularLocation>
</comment>
<keyword evidence="9" id="KW-0963">Cytoplasm</keyword>
<dbReference type="NCBIfam" id="TIGR02191">
    <property type="entry name" value="RNaseIII"/>
    <property type="match status" value="1"/>
</dbReference>
<dbReference type="Pfam" id="PF00035">
    <property type="entry name" value="dsrm"/>
    <property type="match status" value="1"/>
</dbReference>
<dbReference type="GO" id="GO:0019843">
    <property type="term" value="F:rRNA binding"/>
    <property type="evidence" value="ECO:0007669"/>
    <property type="project" value="UniProtKB-KW"/>
</dbReference>
<dbReference type="AlphaFoldDB" id="A0A4R7FSR0"/>
<keyword evidence="5 9" id="KW-0540">Nuclease</keyword>
<evidence type="ECO:0000259" key="11">
    <source>
        <dbReference type="PROSITE" id="PS50142"/>
    </source>
</evidence>
<dbReference type="SUPFAM" id="SSF69065">
    <property type="entry name" value="RNase III domain-like"/>
    <property type="match status" value="1"/>
</dbReference>
<dbReference type="Gene3D" id="1.10.1520.10">
    <property type="entry name" value="Ribonuclease III domain"/>
    <property type="match status" value="1"/>
</dbReference>
<accession>A0A4R7FSR0</accession>
<dbReference type="EC" id="3.1.26.3" evidence="9"/>
<dbReference type="PROSITE" id="PS50137">
    <property type="entry name" value="DS_RBD"/>
    <property type="match status" value="1"/>
</dbReference>
<evidence type="ECO:0000256" key="7">
    <source>
        <dbReference type="ARBA" id="ARBA00022801"/>
    </source>
</evidence>
<dbReference type="GO" id="GO:0004525">
    <property type="term" value="F:ribonuclease III activity"/>
    <property type="evidence" value="ECO:0007669"/>
    <property type="project" value="UniProtKB-UniRule"/>
</dbReference>
<evidence type="ECO:0000313" key="13">
    <source>
        <dbReference type="Proteomes" id="UP000295344"/>
    </source>
</evidence>
<comment type="caution">
    <text evidence="12">The sequence shown here is derived from an EMBL/GenBank/DDBJ whole genome shotgun (WGS) entry which is preliminary data.</text>
</comment>
<evidence type="ECO:0000259" key="10">
    <source>
        <dbReference type="PROSITE" id="PS50137"/>
    </source>
</evidence>
<dbReference type="FunFam" id="1.10.1520.10:FF:000001">
    <property type="entry name" value="Ribonuclease 3"/>
    <property type="match status" value="1"/>
</dbReference>
<dbReference type="RefSeq" id="WP_133765569.1">
    <property type="nucleotide sequence ID" value="NZ_BAAARP010000001.1"/>
</dbReference>
<evidence type="ECO:0000256" key="6">
    <source>
        <dbReference type="ARBA" id="ARBA00022759"/>
    </source>
</evidence>
<keyword evidence="8 9" id="KW-0694">RNA-binding</keyword>
<dbReference type="GO" id="GO:0008033">
    <property type="term" value="P:tRNA processing"/>
    <property type="evidence" value="ECO:0007669"/>
    <property type="project" value="UniProtKB-KW"/>
</dbReference>